<dbReference type="Proteomes" id="UP000242188">
    <property type="component" value="Unassembled WGS sequence"/>
</dbReference>
<dbReference type="EMBL" id="NEDP02004099">
    <property type="protein sequence ID" value="OWF46686.1"/>
    <property type="molecule type" value="Genomic_DNA"/>
</dbReference>
<gene>
    <name evidence="2" type="ORF">KP79_PYT21183</name>
</gene>
<reference evidence="2 3" key="1">
    <citation type="journal article" date="2017" name="Nat. Ecol. Evol.">
        <title>Scallop genome provides insights into evolution of bilaterian karyotype and development.</title>
        <authorList>
            <person name="Wang S."/>
            <person name="Zhang J."/>
            <person name="Jiao W."/>
            <person name="Li J."/>
            <person name="Xun X."/>
            <person name="Sun Y."/>
            <person name="Guo X."/>
            <person name="Huan P."/>
            <person name="Dong B."/>
            <person name="Zhang L."/>
            <person name="Hu X."/>
            <person name="Sun X."/>
            <person name="Wang J."/>
            <person name="Zhao C."/>
            <person name="Wang Y."/>
            <person name="Wang D."/>
            <person name="Huang X."/>
            <person name="Wang R."/>
            <person name="Lv J."/>
            <person name="Li Y."/>
            <person name="Zhang Z."/>
            <person name="Liu B."/>
            <person name="Lu W."/>
            <person name="Hui Y."/>
            <person name="Liang J."/>
            <person name="Zhou Z."/>
            <person name="Hou R."/>
            <person name="Li X."/>
            <person name="Liu Y."/>
            <person name="Li H."/>
            <person name="Ning X."/>
            <person name="Lin Y."/>
            <person name="Zhao L."/>
            <person name="Xing Q."/>
            <person name="Dou J."/>
            <person name="Li Y."/>
            <person name="Mao J."/>
            <person name="Guo H."/>
            <person name="Dou H."/>
            <person name="Li T."/>
            <person name="Mu C."/>
            <person name="Jiang W."/>
            <person name="Fu Q."/>
            <person name="Fu X."/>
            <person name="Miao Y."/>
            <person name="Liu J."/>
            <person name="Yu Q."/>
            <person name="Li R."/>
            <person name="Liao H."/>
            <person name="Li X."/>
            <person name="Kong Y."/>
            <person name="Jiang Z."/>
            <person name="Chourrout D."/>
            <person name="Li R."/>
            <person name="Bao Z."/>
        </authorList>
    </citation>
    <scope>NUCLEOTIDE SEQUENCE [LARGE SCALE GENOMIC DNA]</scope>
    <source>
        <strain evidence="2 3">PY_sf001</strain>
    </source>
</reference>
<keyword evidence="3" id="KW-1185">Reference proteome</keyword>
<evidence type="ECO:0000313" key="3">
    <source>
        <dbReference type="Proteomes" id="UP000242188"/>
    </source>
</evidence>
<proteinExistence type="predicted"/>
<feature type="chain" id="PRO_5012781190" evidence="1">
    <location>
        <begin position="23"/>
        <end position="119"/>
    </location>
</feature>
<accession>A0A210QD76</accession>
<organism evidence="2 3">
    <name type="scientific">Mizuhopecten yessoensis</name>
    <name type="common">Japanese scallop</name>
    <name type="synonym">Patinopecten yessoensis</name>
    <dbReference type="NCBI Taxonomy" id="6573"/>
    <lineage>
        <taxon>Eukaryota</taxon>
        <taxon>Metazoa</taxon>
        <taxon>Spiralia</taxon>
        <taxon>Lophotrochozoa</taxon>
        <taxon>Mollusca</taxon>
        <taxon>Bivalvia</taxon>
        <taxon>Autobranchia</taxon>
        <taxon>Pteriomorphia</taxon>
        <taxon>Pectinida</taxon>
        <taxon>Pectinoidea</taxon>
        <taxon>Pectinidae</taxon>
        <taxon>Mizuhopecten</taxon>
    </lineage>
</organism>
<dbReference type="AlphaFoldDB" id="A0A210QD76"/>
<keyword evidence="1" id="KW-0732">Signal</keyword>
<protein>
    <submittedName>
        <fullName evidence="2">Uncharacterized protein</fullName>
    </submittedName>
</protein>
<evidence type="ECO:0000256" key="1">
    <source>
        <dbReference type="SAM" id="SignalP"/>
    </source>
</evidence>
<name>A0A210QD76_MIZYE</name>
<evidence type="ECO:0000313" key="2">
    <source>
        <dbReference type="EMBL" id="OWF46686.1"/>
    </source>
</evidence>
<dbReference type="OrthoDB" id="10333645at2759"/>
<feature type="signal peptide" evidence="1">
    <location>
        <begin position="1"/>
        <end position="22"/>
    </location>
</feature>
<comment type="caution">
    <text evidence="2">The sequence shown here is derived from an EMBL/GenBank/DDBJ whole genome shotgun (WGS) entry which is preliminary data.</text>
</comment>
<sequence length="119" mass="13139">MLVLSSTIVAMIILSLSASVSSYATGYRKIERTRAAPRRFEEGLNLEPYEVMCSASMACGYAVCEWRQDLLVPDETCAYLLSTCHCPNRQECPTNNHSPSSAPTTGFNVFELHCPPRSS</sequence>